<accession>A0A1C1C873</accession>
<dbReference type="VEuPathDB" id="FungiDB:G647_07348"/>
<gene>
    <name evidence="7" type="primary">fap2</name>
    <name evidence="7" type="ORF">CLCR_11208</name>
</gene>
<keyword evidence="5" id="KW-0560">Oxidoreductase</keyword>
<organism evidence="7 8">
    <name type="scientific">Cladophialophora carrionii</name>
    <dbReference type="NCBI Taxonomy" id="86049"/>
    <lineage>
        <taxon>Eukaryota</taxon>
        <taxon>Fungi</taxon>
        <taxon>Dikarya</taxon>
        <taxon>Ascomycota</taxon>
        <taxon>Pezizomycotina</taxon>
        <taxon>Eurotiomycetes</taxon>
        <taxon>Chaetothyriomycetidae</taxon>
        <taxon>Chaetothyriales</taxon>
        <taxon>Herpotrichiellaceae</taxon>
        <taxon>Cladophialophora</taxon>
    </lineage>
</organism>
<comment type="caution">
    <text evidence="7">The sequence shown here is derived from an EMBL/GenBank/DDBJ whole genome shotgun (WGS) entry which is preliminary data.</text>
</comment>
<evidence type="ECO:0000256" key="1">
    <source>
        <dbReference type="ARBA" id="ARBA00001974"/>
    </source>
</evidence>
<dbReference type="Pfam" id="PF01266">
    <property type="entry name" value="DAO"/>
    <property type="match status" value="1"/>
</dbReference>
<sequence length="445" mass="49701">MATDKSEPITILGAGAWGLSTAFHLVEAGYKNITVFDRASEIPSPYSAAYDLNKIVRAEYEDEFYTDLALKAINRWKTPLWGANFHQVGYVLATSSAAPAKAVKHLQTALLSVKDHPVFAAGITPLDHPQAFKDIYWQFSGPMTGFRGYHNRLAGYAHSSNAMADIHRHLVGRGVKFVLGPEDGKVMKLLYSDDDPRSPERRCTGFQVASGQCYDSRRTVVCLGAWAATLIPDIGAYVVAKSWSVAHVQLSERECDYLRGIPVLNVRDLGFFFEPDPSTRLLKLCPLGAGYVNTDKRTRVSIPPGHSIPAPRDYIPASDEKKLRQLLRETLPWLADRPFVDQRMCWFADTADSDYTVDFVPNTGDSLVVLSGDSGHGFKMMPIVGEWVVRLLEDGRQVQSRWRWRGSPEGKGGKEWGDDVSWRIGTTREIRDVIDEQDRAARARL</sequence>
<evidence type="ECO:0000259" key="6">
    <source>
        <dbReference type="Pfam" id="PF01266"/>
    </source>
</evidence>
<dbReference type="GO" id="GO:0008115">
    <property type="term" value="F:sarcosine oxidase activity"/>
    <property type="evidence" value="ECO:0007669"/>
    <property type="project" value="TreeGrafter"/>
</dbReference>
<keyword evidence="4" id="KW-0274">FAD</keyword>
<keyword evidence="8" id="KW-1185">Reference proteome</keyword>
<dbReference type="SUPFAM" id="SSF51905">
    <property type="entry name" value="FAD/NAD(P)-binding domain"/>
    <property type="match status" value="1"/>
</dbReference>
<evidence type="ECO:0000256" key="5">
    <source>
        <dbReference type="ARBA" id="ARBA00023002"/>
    </source>
</evidence>
<evidence type="ECO:0000256" key="3">
    <source>
        <dbReference type="ARBA" id="ARBA00022630"/>
    </source>
</evidence>
<dbReference type="PANTHER" id="PTHR10961">
    <property type="entry name" value="PEROXISOMAL SARCOSINE OXIDASE"/>
    <property type="match status" value="1"/>
</dbReference>
<dbReference type="GO" id="GO:0051698">
    <property type="term" value="F:saccharopine oxidase activity"/>
    <property type="evidence" value="ECO:0007669"/>
    <property type="project" value="TreeGrafter"/>
</dbReference>
<feature type="domain" description="FAD dependent oxidoreductase" evidence="6">
    <location>
        <begin position="9"/>
        <end position="390"/>
    </location>
</feature>
<dbReference type="eggNOG" id="KOG2820">
    <property type="taxonomic scope" value="Eukaryota"/>
</dbReference>
<dbReference type="OrthoDB" id="2219495at2759"/>
<evidence type="ECO:0000313" key="8">
    <source>
        <dbReference type="Proteomes" id="UP000094526"/>
    </source>
</evidence>
<dbReference type="STRING" id="86049.A0A1C1C873"/>
<dbReference type="PANTHER" id="PTHR10961:SF26">
    <property type="entry name" value="L-SACCHAROPINE OXIDASE"/>
    <property type="match status" value="1"/>
</dbReference>
<dbReference type="Gene3D" id="3.30.9.10">
    <property type="entry name" value="D-Amino Acid Oxidase, subunit A, domain 2"/>
    <property type="match status" value="1"/>
</dbReference>
<comment type="similarity">
    <text evidence="2">Belongs to the MSOX/MTOX family.</text>
</comment>
<protein>
    <submittedName>
        <fullName evidence="7">L-saccharopine oxidase</fullName>
    </submittedName>
</protein>
<name>A0A1C1C873_9EURO</name>
<evidence type="ECO:0000256" key="2">
    <source>
        <dbReference type="ARBA" id="ARBA00010989"/>
    </source>
</evidence>
<dbReference type="GO" id="GO:0050660">
    <property type="term" value="F:flavin adenine dinucleotide binding"/>
    <property type="evidence" value="ECO:0007669"/>
    <property type="project" value="InterPro"/>
</dbReference>
<dbReference type="InterPro" id="IPR006076">
    <property type="entry name" value="FAD-dep_OxRdtase"/>
</dbReference>
<dbReference type="Gene3D" id="3.50.50.60">
    <property type="entry name" value="FAD/NAD(P)-binding domain"/>
    <property type="match status" value="1"/>
</dbReference>
<dbReference type="VEuPathDB" id="FungiDB:CLCR_11208"/>
<dbReference type="InterPro" id="IPR036188">
    <property type="entry name" value="FAD/NAD-bd_sf"/>
</dbReference>
<evidence type="ECO:0000313" key="7">
    <source>
        <dbReference type="EMBL" id="OCT44677.1"/>
    </source>
</evidence>
<dbReference type="AlphaFoldDB" id="A0A1C1C873"/>
<comment type="cofactor">
    <cofactor evidence="1">
        <name>FAD</name>
        <dbReference type="ChEBI" id="CHEBI:57692"/>
    </cofactor>
</comment>
<dbReference type="Proteomes" id="UP000094526">
    <property type="component" value="Unassembled WGS sequence"/>
</dbReference>
<evidence type="ECO:0000256" key="4">
    <source>
        <dbReference type="ARBA" id="ARBA00022827"/>
    </source>
</evidence>
<dbReference type="EMBL" id="LGRB01000020">
    <property type="protein sequence ID" value="OCT44677.1"/>
    <property type="molecule type" value="Genomic_DNA"/>
</dbReference>
<dbReference type="InterPro" id="IPR045170">
    <property type="entry name" value="MTOX"/>
</dbReference>
<reference evidence="8" key="1">
    <citation type="submission" date="2015-07" db="EMBL/GenBank/DDBJ databases">
        <authorList>
            <person name="Teixeira M.M."/>
            <person name="Souza R.C."/>
            <person name="Almeida L.G."/>
            <person name="Vicente V.A."/>
            <person name="de Hoog S."/>
            <person name="Bocca A.L."/>
            <person name="de Almeida S.R."/>
            <person name="Vasconcelos A.T."/>
            <person name="Felipe M.S."/>
        </authorList>
    </citation>
    <scope>NUCLEOTIDE SEQUENCE [LARGE SCALE GENOMIC DNA]</scope>
    <source>
        <strain evidence="8">KSF</strain>
    </source>
</reference>
<keyword evidence="3" id="KW-0285">Flavoprotein</keyword>
<proteinExistence type="inferred from homology"/>